<feature type="domain" description="NodB homology" evidence="3">
    <location>
        <begin position="275"/>
        <end position="448"/>
    </location>
</feature>
<dbReference type="Gene3D" id="3.20.20.370">
    <property type="entry name" value="Glycoside hydrolase/deacetylase"/>
    <property type="match status" value="1"/>
</dbReference>
<feature type="signal peptide" evidence="2">
    <location>
        <begin position="1"/>
        <end position="25"/>
    </location>
</feature>
<dbReference type="InterPro" id="IPR011330">
    <property type="entry name" value="Glyco_hydro/deAcase_b/a-brl"/>
</dbReference>
<protein>
    <recommendedName>
        <fullName evidence="3">NodB homology domain-containing protein</fullName>
    </recommendedName>
</protein>
<evidence type="ECO:0000256" key="2">
    <source>
        <dbReference type="SAM" id="SignalP"/>
    </source>
</evidence>
<evidence type="ECO:0000313" key="5">
    <source>
        <dbReference type="Proteomes" id="UP000192527"/>
    </source>
</evidence>
<accession>A0A1W5ZRM2</accession>
<dbReference type="InterPro" id="IPR037126">
    <property type="entry name" value="PdaC/RsiV-like_sf"/>
</dbReference>
<dbReference type="InterPro" id="IPR002509">
    <property type="entry name" value="NODB_dom"/>
</dbReference>
<proteinExistence type="predicted"/>
<dbReference type="AlphaFoldDB" id="A0A1W5ZRM2"/>
<sequence>MRRPIIYIGIIGLLLLTACSFIASADESVDSSDSTAQPTYEVTMETEIVEYEEYHITIHYPQTPNNQINQTIIDYVNQKKAAFKKESYQSIQEYGKTKSHELHIDFEIPHQGSSFFSVRFEETMDVGVPNIIHDQTVMNFGKKNGKRLQLDQLFKDNRHYVKHLAKLTKEKLRDDLSEETYQRPEIQEALKAVPTNYENIALTGNGLEIYLNQTVDILPKQVVVSQRLIKDLLKDSYSEALMSEGIKQVSHEQDVDLPQAEKREKSEEEGHLEAKKIALTFDDGPHPKITPKVLKVLQEYEAKATFFMIGKRVQYFSETAKLVADQGHEIGNHTWDHPRLTRLSPEEVENQIDKTQEVIKEVTGVQPKMIRLPFGEVPSQFSRTQLKIIPLDVHGENWQEKEPEQLAQELVENVKSGDTILLHDIQSASVEVLEMVLDELSRKGYKIVKVSEL</sequence>
<keyword evidence="2" id="KW-0732">Signal</keyword>
<keyword evidence="5" id="KW-1185">Reference proteome</keyword>
<organism evidence="4 5">
    <name type="scientific">Halobacillus mangrovi</name>
    <dbReference type="NCBI Taxonomy" id="402384"/>
    <lineage>
        <taxon>Bacteria</taxon>
        <taxon>Bacillati</taxon>
        <taxon>Bacillota</taxon>
        <taxon>Bacilli</taxon>
        <taxon>Bacillales</taxon>
        <taxon>Bacillaceae</taxon>
        <taxon>Halobacillus</taxon>
    </lineage>
</organism>
<dbReference type="RefSeq" id="WP_085027952.1">
    <property type="nucleotide sequence ID" value="NZ_CP020772.1"/>
</dbReference>
<dbReference type="GO" id="GO:0016810">
    <property type="term" value="F:hydrolase activity, acting on carbon-nitrogen (but not peptide) bonds"/>
    <property type="evidence" value="ECO:0007669"/>
    <property type="project" value="InterPro"/>
</dbReference>
<dbReference type="Gene3D" id="3.90.640.20">
    <property type="entry name" value="Heat-shock cognate protein, ATPase"/>
    <property type="match status" value="1"/>
</dbReference>
<name>A0A1W5ZRM2_9BACI</name>
<evidence type="ECO:0000313" key="4">
    <source>
        <dbReference type="EMBL" id="ARI75933.1"/>
    </source>
</evidence>
<dbReference type="Proteomes" id="UP000192527">
    <property type="component" value="Chromosome"/>
</dbReference>
<evidence type="ECO:0000256" key="1">
    <source>
        <dbReference type="SAM" id="MobiDB-lite"/>
    </source>
</evidence>
<dbReference type="PANTHER" id="PTHR10587">
    <property type="entry name" value="GLYCOSYL TRANSFERASE-RELATED"/>
    <property type="match status" value="1"/>
</dbReference>
<dbReference type="SUPFAM" id="SSF88713">
    <property type="entry name" value="Glycoside hydrolase/deacetylase"/>
    <property type="match status" value="1"/>
</dbReference>
<reference evidence="4 5" key="1">
    <citation type="submission" date="2017-04" db="EMBL/GenBank/DDBJ databases">
        <title>The whole genome sequencing and assembly of Halobacillus mangrovi strain.</title>
        <authorList>
            <person name="Lee S.-J."/>
            <person name="Park M.-K."/>
            <person name="Kim J.-Y."/>
            <person name="Lee Y.-J."/>
            <person name="Yi H."/>
            <person name="Bahn Y.-S."/>
            <person name="Kim J.F."/>
            <person name="Lee D.-W."/>
        </authorList>
    </citation>
    <scope>NUCLEOTIDE SEQUENCE [LARGE SCALE GENOMIC DNA]</scope>
    <source>
        <strain evidence="4 5">KTB 131</strain>
    </source>
</reference>
<evidence type="ECO:0000259" key="3">
    <source>
        <dbReference type="PROSITE" id="PS51677"/>
    </source>
</evidence>
<gene>
    <name evidence="4" type="ORF">HM131_03415</name>
</gene>
<feature type="chain" id="PRO_5013252731" description="NodB homology domain-containing protein" evidence="2">
    <location>
        <begin position="26"/>
        <end position="453"/>
    </location>
</feature>
<dbReference type="EMBL" id="CP020772">
    <property type="protein sequence ID" value="ARI75933.1"/>
    <property type="molecule type" value="Genomic_DNA"/>
</dbReference>
<dbReference type="Gene3D" id="3.30.565.40">
    <property type="entry name" value="Fervidobacterium nodosum Rt17-B1 like"/>
    <property type="match status" value="1"/>
</dbReference>
<dbReference type="Pfam" id="PF01522">
    <property type="entry name" value="Polysacc_deac_1"/>
    <property type="match status" value="1"/>
</dbReference>
<dbReference type="OrthoDB" id="9812065at2"/>
<feature type="region of interest" description="Disordered" evidence="1">
    <location>
        <begin position="251"/>
        <end position="270"/>
    </location>
</feature>
<dbReference type="PROSITE" id="PS51677">
    <property type="entry name" value="NODB"/>
    <property type="match status" value="1"/>
</dbReference>
<dbReference type="KEGG" id="hmn:HM131_03415"/>
<dbReference type="PROSITE" id="PS51257">
    <property type="entry name" value="PROKAR_LIPOPROTEIN"/>
    <property type="match status" value="1"/>
</dbReference>
<dbReference type="STRING" id="402384.HM131_03415"/>
<dbReference type="InterPro" id="IPR050248">
    <property type="entry name" value="Polysacc_deacetylase_ArnD"/>
</dbReference>
<dbReference type="GO" id="GO:0005975">
    <property type="term" value="P:carbohydrate metabolic process"/>
    <property type="evidence" value="ECO:0007669"/>
    <property type="project" value="InterPro"/>
</dbReference>